<accession>A0A9P6U6N0</accession>
<evidence type="ECO:0000256" key="1">
    <source>
        <dbReference type="SAM" id="MobiDB-lite"/>
    </source>
</evidence>
<keyword evidence="3" id="KW-1185">Reference proteome</keyword>
<feature type="compositionally biased region" description="Low complexity" evidence="1">
    <location>
        <begin position="545"/>
        <end position="567"/>
    </location>
</feature>
<feature type="compositionally biased region" description="Polar residues" evidence="1">
    <location>
        <begin position="419"/>
        <end position="436"/>
    </location>
</feature>
<sequence length="814" mass="88746">MADTGSSEQSVLDNLRDLASDVVTADALTDQGQTDSGLSVEERLSEVGSPVEPSPEYNMAGLREETTSEGPTTISPSMVESIGAPDFELPSQDLDIRLFSSPTVPEAEATTDSQQQTGLESTSFPELQGSQTLIEQETAVETLEIIQGTDVIVEAANDESDVEDFVKALTTSDNNITNDDVHEEPFQESTVAAMDNTSDQSEHLAKPSDTPSLLAPQQDVQQEADENSVNIGSSSNSGNSNDQEDNKEVAERDEDRMLVYPLNAWGQRTRSRGQMQAPNQKLITSLIKELDEKEKRRKAEEQREKRKQSKRTRVLASTVAAVDARTKGKGKATAGASSSSYSSRAFEPTTPATTVTTDNDTGTESSFHLDEVVLAMPNKRKLQTPVGRVLRHGRRPAKTARLDGSSTTDDAGSSAMSTPTMDQSANFADESSNGTPATPDGDYAEDDDYVDVDGLDEGDMDFYPYEQADLDGDDADENEPVPASGSGGVRPAIVKFTRWDGEVVEHVCSSARTQARAARDHRKLWLGWVEIDKKRTKKVGKGVQSAPSVATTSSSRRTTRQSSLASTNLGSPAALPTSPRSQRGRATTSTMNTATRPMSTRASGPASVSARSKTMPDRSPRPKPATGNEVSESTIQRSTRSLRSQQRTTHQSKLLPVIDVIRKKAQNGSLAPTRSADAPNLRQSPNDTSDSSDDGENEAADAPTPEPPQEEEQEELKEEEQKEEEQEEEEELQEEFDEDVEIRDDFKLEDPPAKVFHGWWMQPKMALDMIPGVNTLRWIGVHGNVTSPKTMVDQTFSRSHLKHVPQGDHLVLKQ</sequence>
<feature type="region of interest" description="Disordered" evidence="1">
    <location>
        <begin position="378"/>
        <end position="489"/>
    </location>
</feature>
<proteinExistence type="predicted"/>
<feature type="compositionally biased region" description="Polar residues" evidence="1">
    <location>
        <begin position="68"/>
        <end position="78"/>
    </location>
</feature>
<evidence type="ECO:0000313" key="3">
    <source>
        <dbReference type="Proteomes" id="UP000807716"/>
    </source>
</evidence>
<feature type="compositionally biased region" description="Low complexity" evidence="1">
    <location>
        <begin position="403"/>
        <end position="418"/>
    </location>
</feature>
<name>A0A9P6U6N0_9FUNG</name>
<feature type="compositionally biased region" description="Polar residues" evidence="1">
    <location>
        <begin position="578"/>
        <end position="602"/>
    </location>
</feature>
<feature type="compositionally biased region" description="Acidic residues" evidence="1">
    <location>
        <begin position="708"/>
        <end position="742"/>
    </location>
</feature>
<feature type="compositionally biased region" description="Low complexity" evidence="1">
    <location>
        <begin position="633"/>
        <end position="652"/>
    </location>
</feature>
<feature type="compositionally biased region" description="Polar residues" evidence="1">
    <location>
        <begin position="187"/>
        <end position="199"/>
    </location>
</feature>
<feature type="compositionally biased region" description="Low complexity" evidence="1">
    <location>
        <begin position="227"/>
        <end position="241"/>
    </location>
</feature>
<feature type="compositionally biased region" description="Basic residues" evidence="1">
    <location>
        <begin position="389"/>
        <end position="398"/>
    </location>
</feature>
<gene>
    <name evidence="2" type="ORF">DFQ27_002089</name>
</gene>
<feature type="region of interest" description="Disordered" evidence="1">
    <location>
        <begin position="26"/>
        <end position="130"/>
    </location>
</feature>
<feature type="compositionally biased region" description="Acidic residues" evidence="1">
    <location>
        <begin position="468"/>
        <end position="479"/>
    </location>
</feature>
<feature type="compositionally biased region" description="Polar residues" evidence="1">
    <location>
        <begin position="110"/>
        <end position="130"/>
    </location>
</feature>
<feature type="compositionally biased region" description="Low complexity" evidence="1">
    <location>
        <begin position="331"/>
        <end position="363"/>
    </location>
</feature>
<dbReference type="OrthoDB" id="118550at2759"/>
<protein>
    <submittedName>
        <fullName evidence="2">Uncharacterized protein</fullName>
    </submittedName>
</protein>
<dbReference type="AlphaFoldDB" id="A0A9P6U6N0"/>
<dbReference type="Proteomes" id="UP000807716">
    <property type="component" value="Unassembled WGS sequence"/>
</dbReference>
<reference evidence="2" key="1">
    <citation type="journal article" date="2020" name="Fungal Divers.">
        <title>Resolving the Mortierellaceae phylogeny through synthesis of multi-gene phylogenetics and phylogenomics.</title>
        <authorList>
            <person name="Vandepol N."/>
            <person name="Liber J."/>
            <person name="Desiro A."/>
            <person name="Na H."/>
            <person name="Kennedy M."/>
            <person name="Barry K."/>
            <person name="Grigoriev I.V."/>
            <person name="Miller A.N."/>
            <person name="O'Donnell K."/>
            <person name="Stajich J.E."/>
            <person name="Bonito G."/>
        </authorList>
    </citation>
    <scope>NUCLEOTIDE SEQUENCE</scope>
    <source>
        <strain evidence="2">BC1065</strain>
    </source>
</reference>
<feature type="compositionally biased region" description="Basic and acidic residues" evidence="1">
    <location>
        <begin position="288"/>
        <end position="304"/>
    </location>
</feature>
<dbReference type="EMBL" id="JAAAJB010000176">
    <property type="protein sequence ID" value="KAG0262837.1"/>
    <property type="molecule type" value="Genomic_DNA"/>
</dbReference>
<comment type="caution">
    <text evidence="2">The sequence shown here is derived from an EMBL/GenBank/DDBJ whole genome shotgun (WGS) entry which is preliminary data.</text>
</comment>
<organism evidence="2 3">
    <name type="scientific">Actinomortierella ambigua</name>
    <dbReference type="NCBI Taxonomy" id="1343610"/>
    <lineage>
        <taxon>Eukaryota</taxon>
        <taxon>Fungi</taxon>
        <taxon>Fungi incertae sedis</taxon>
        <taxon>Mucoromycota</taxon>
        <taxon>Mortierellomycotina</taxon>
        <taxon>Mortierellomycetes</taxon>
        <taxon>Mortierellales</taxon>
        <taxon>Mortierellaceae</taxon>
        <taxon>Actinomortierella</taxon>
    </lineage>
</organism>
<feature type="compositionally biased region" description="Acidic residues" evidence="1">
    <location>
        <begin position="442"/>
        <end position="460"/>
    </location>
</feature>
<feature type="compositionally biased region" description="Polar residues" evidence="1">
    <location>
        <begin position="266"/>
        <end position="283"/>
    </location>
</feature>
<evidence type="ECO:0000313" key="2">
    <source>
        <dbReference type="EMBL" id="KAG0262837.1"/>
    </source>
</evidence>
<feature type="region of interest" description="Disordered" evidence="1">
    <location>
        <begin position="536"/>
        <end position="743"/>
    </location>
</feature>
<feature type="compositionally biased region" description="Basic and acidic residues" evidence="1">
    <location>
        <begin position="244"/>
        <end position="257"/>
    </location>
</feature>
<feature type="region of interest" description="Disordered" evidence="1">
    <location>
        <begin position="171"/>
        <end position="363"/>
    </location>
</feature>
<feature type="compositionally biased region" description="Acidic residues" evidence="1">
    <location>
        <begin position="690"/>
        <end position="699"/>
    </location>
</feature>